<keyword evidence="4" id="KW-1185">Reference proteome</keyword>
<reference evidence="3 4" key="1">
    <citation type="submission" date="2024-06" db="EMBL/GenBank/DDBJ databases">
        <title>Complete genome of Phlyctema vagabunda strain 19-DSS-EL-015.</title>
        <authorList>
            <person name="Fiorenzani C."/>
        </authorList>
    </citation>
    <scope>NUCLEOTIDE SEQUENCE [LARGE SCALE GENOMIC DNA]</scope>
    <source>
        <strain evidence="3 4">19-DSS-EL-015</strain>
    </source>
</reference>
<gene>
    <name evidence="3" type="ORF">PVAG01_09111</name>
</gene>
<dbReference type="Gene3D" id="3.40.50.150">
    <property type="entry name" value="Vaccinia Virus protein VP39"/>
    <property type="match status" value="1"/>
</dbReference>
<protein>
    <recommendedName>
        <fullName evidence="2">Methyltransferase domain-containing protein</fullName>
    </recommendedName>
</protein>
<dbReference type="Proteomes" id="UP001629113">
    <property type="component" value="Unassembled WGS sequence"/>
</dbReference>
<dbReference type="PANTHER" id="PTHR43861">
    <property type="entry name" value="TRANS-ACONITATE 2-METHYLTRANSFERASE-RELATED"/>
    <property type="match status" value="1"/>
</dbReference>
<dbReference type="Pfam" id="PF13649">
    <property type="entry name" value="Methyltransf_25"/>
    <property type="match status" value="1"/>
</dbReference>
<evidence type="ECO:0000313" key="3">
    <source>
        <dbReference type="EMBL" id="KAL3418891.1"/>
    </source>
</evidence>
<evidence type="ECO:0000256" key="1">
    <source>
        <dbReference type="ARBA" id="ARBA00022679"/>
    </source>
</evidence>
<keyword evidence="1" id="KW-0808">Transferase</keyword>
<dbReference type="InterPro" id="IPR029063">
    <property type="entry name" value="SAM-dependent_MTases_sf"/>
</dbReference>
<evidence type="ECO:0000313" key="4">
    <source>
        <dbReference type="Proteomes" id="UP001629113"/>
    </source>
</evidence>
<name>A0ABR4P6F4_9HELO</name>
<feature type="domain" description="Methyltransferase" evidence="2">
    <location>
        <begin position="58"/>
        <end position="160"/>
    </location>
</feature>
<dbReference type="EMBL" id="JBFCZG010000008">
    <property type="protein sequence ID" value="KAL3418891.1"/>
    <property type="molecule type" value="Genomic_DNA"/>
</dbReference>
<comment type="caution">
    <text evidence="3">The sequence shown here is derived from an EMBL/GenBank/DDBJ whole genome shotgun (WGS) entry which is preliminary data.</text>
</comment>
<sequence>MPARPVQSVSNTELYDRWAEVYDTDGNILQSIDDQLLPALLTEAFSQRPADEKISLTELGCGTGRNTSKLVQAPYTSQIRSVTALDLSAAMLEIAAANVAAANQSSREDGRGTSVRFVQYDALHPSLEPETAELVLSTLVLEHLPLDVFFKTVRSFLNPNPRFGGGLVVLTNMHADMGRQSQAGFVDIQTGEKIRGTSFVYEIHEVVQEAERWGFEVVGDVQERMVHEEDVASGVVGERGRKWVGVNVWFGCILRLQGL</sequence>
<accession>A0ABR4P6F4</accession>
<evidence type="ECO:0000259" key="2">
    <source>
        <dbReference type="Pfam" id="PF13649"/>
    </source>
</evidence>
<proteinExistence type="predicted"/>
<dbReference type="InterPro" id="IPR041698">
    <property type="entry name" value="Methyltransf_25"/>
</dbReference>
<dbReference type="CDD" id="cd02440">
    <property type="entry name" value="AdoMet_MTases"/>
    <property type="match status" value="1"/>
</dbReference>
<dbReference type="SUPFAM" id="SSF53335">
    <property type="entry name" value="S-adenosyl-L-methionine-dependent methyltransferases"/>
    <property type="match status" value="1"/>
</dbReference>
<organism evidence="3 4">
    <name type="scientific">Phlyctema vagabunda</name>
    <dbReference type="NCBI Taxonomy" id="108571"/>
    <lineage>
        <taxon>Eukaryota</taxon>
        <taxon>Fungi</taxon>
        <taxon>Dikarya</taxon>
        <taxon>Ascomycota</taxon>
        <taxon>Pezizomycotina</taxon>
        <taxon>Leotiomycetes</taxon>
        <taxon>Helotiales</taxon>
        <taxon>Dermateaceae</taxon>
        <taxon>Phlyctema</taxon>
    </lineage>
</organism>